<dbReference type="Proteomes" id="UP000271241">
    <property type="component" value="Unassembled WGS sequence"/>
</dbReference>
<organism evidence="2 3">
    <name type="scientific">Thamnocephalis sphaerospora</name>
    <dbReference type="NCBI Taxonomy" id="78915"/>
    <lineage>
        <taxon>Eukaryota</taxon>
        <taxon>Fungi</taxon>
        <taxon>Fungi incertae sedis</taxon>
        <taxon>Zoopagomycota</taxon>
        <taxon>Zoopagomycotina</taxon>
        <taxon>Zoopagomycetes</taxon>
        <taxon>Zoopagales</taxon>
        <taxon>Sigmoideomycetaceae</taxon>
        <taxon>Thamnocephalis</taxon>
    </lineage>
</organism>
<dbReference type="EMBL" id="KZ992678">
    <property type="protein sequence ID" value="RKP07740.1"/>
    <property type="molecule type" value="Genomic_DNA"/>
</dbReference>
<protein>
    <recommendedName>
        <fullName evidence="4">Secreted protein</fullName>
    </recommendedName>
</protein>
<accession>A0A4P9XR03</accession>
<feature type="chain" id="PRO_5020805233" description="Secreted protein" evidence="1">
    <location>
        <begin position="26"/>
        <end position="157"/>
    </location>
</feature>
<name>A0A4P9XR03_9FUNG</name>
<evidence type="ECO:0000256" key="1">
    <source>
        <dbReference type="SAM" id="SignalP"/>
    </source>
</evidence>
<gene>
    <name evidence="2" type="ORF">THASP1DRAFT_30446</name>
</gene>
<proteinExistence type="predicted"/>
<sequence>MYALNLALQLLVSLLLVNTITGGAAQPDGLLDQNLHPLSGGTLQRRGTTAPQPGATYAVSEYQKLAKIVMPSFFQSESLDVWLVRVGPGIGWTRSGNPSRTPCLAIFRDPAASQPIWVAGVVKSTDGKVHVRLGAPYNQDMMLTTPPPGQVNYLWKN</sequence>
<keyword evidence="3" id="KW-1185">Reference proteome</keyword>
<evidence type="ECO:0000313" key="3">
    <source>
        <dbReference type="Proteomes" id="UP000271241"/>
    </source>
</evidence>
<evidence type="ECO:0000313" key="2">
    <source>
        <dbReference type="EMBL" id="RKP07740.1"/>
    </source>
</evidence>
<reference evidence="3" key="1">
    <citation type="journal article" date="2018" name="Nat. Microbiol.">
        <title>Leveraging single-cell genomics to expand the fungal tree of life.</title>
        <authorList>
            <person name="Ahrendt S.R."/>
            <person name="Quandt C.A."/>
            <person name="Ciobanu D."/>
            <person name="Clum A."/>
            <person name="Salamov A."/>
            <person name="Andreopoulos B."/>
            <person name="Cheng J.F."/>
            <person name="Woyke T."/>
            <person name="Pelin A."/>
            <person name="Henrissat B."/>
            <person name="Reynolds N.K."/>
            <person name="Benny G.L."/>
            <person name="Smith M.E."/>
            <person name="James T.Y."/>
            <person name="Grigoriev I.V."/>
        </authorList>
    </citation>
    <scope>NUCLEOTIDE SEQUENCE [LARGE SCALE GENOMIC DNA]</scope>
    <source>
        <strain evidence="3">RSA 1356</strain>
    </source>
</reference>
<feature type="signal peptide" evidence="1">
    <location>
        <begin position="1"/>
        <end position="25"/>
    </location>
</feature>
<dbReference type="AlphaFoldDB" id="A0A4P9XR03"/>
<keyword evidence="1" id="KW-0732">Signal</keyword>
<evidence type="ECO:0008006" key="4">
    <source>
        <dbReference type="Google" id="ProtNLM"/>
    </source>
</evidence>